<name>A0A923NK48_9FIRM</name>
<reference evidence="2" key="1">
    <citation type="submission" date="2020-08" db="EMBL/GenBank/DDBJ databases">
        <title>Genome public.</title>
        <authorList>
            <person name="Liu C."/>
            <person name="Sun Q."/>
        </authorList>
    </citation>
    <scope>NUCLEOTIDE SEQUENCE</scope>
    <source>
        <strain evidence="2">BX12</strain>
    </source>
</reference>
<dbReference type="SMART" id="SM00635">
    <property type="entry name" value="BID_2"/>
    <property type="match status" value="1"/>
</dbReference>
<gene>
    <name evidence="2" type="ORF">H9L42_12130</name>
</gene>
<dbReference type="SUPFAM" id="SSF49373">
    <property type="entry name" value="Invasin/intimin cell-adhesion fragments"/>
    <property type="match status" value="1"/>
</dbReference>
<evidence type="ECO:0000313" key="3">
    <source>
        <dbReference type="Proteomes" id="UP000602647"/>
    </source>
</evidence>
<evidence type="ECO:0000259" key="1">
    <source>
        <dbReference type="PROSITE" id="PS50853"/>
    </source>
</evidence>
<dbReference type="InterPro" id="IPR008964">
    <property type="entry name" value="Invasin/intimin_cell_adhesion"/>
</dbReference>
<dbReference type="Pfam" id="PF00041">
    <property type="entry name" value="fn3"/>
    <property type="match status" value="1"/>
</dbReference>
<accession>A0A923NK48</accession>
<dbReference type="Gene3D" id="2.60.40.1080">
    <property type="match status" value="1"/>
</dbReference>
<dbReference type="PROSITE" id="PS50853">
    <property type="entry name" value="FN3"/>
    <property type="match status" value="1"/>
</dbReference>
<keyword evidence="3" id="KW-1185">Reference proteome</keyword>
<dbReference type="Gene3D" id="2.60.40.10">
    <property type="entry name" value="Immunoglobulins"/>
    <property type="match status" value="1"/>
</dbReference>
<dbReference type="RefSeq" id="WP_187303665.1">
    <property type="nucleotide sequence ID" value="NZ_CBCTON010000033.1"/>
</dbReference>
<dbReference type="Proteomes" id="UP000602647">
    <property type="component" value="Unassembled WGS sequence"/>
</dbReference>
<dbReference type="AlphaFoldDB" id="A0A923NK48"/>
<proteinExistence type="predicted"/>
<evidence type="ECO:0000313" key="2">
    <source>
        <dbReference type="EMBL" id="MBC6680568.1"/>
    </source>
</evidence>
<dbReference type="CDD" id="cd00063">
    <property type="entry name" value="FN3"/>
    <property type="match status" value="1"/>
</dbReference>
<dbReference type="InterPro" id="IPR003343">
    <property type="entry name" value="Big_2"/>
</dbReference>
<dbReference type="InterPro" id="IPR003961">
    <property type="entry name" value="FN3_dom"/>
</dbReference>
<dbReference type="InterPro" id="IPR036116">
    <property type="entry name" value="FN3_sf"/>
</dbReference>
<feature type="domain" description="Fibronectin type-III" evidence="1">
    <location>
        <begin position="42"/>
        <end position="137"/>
    </location>
</feature>
<comment type="caution">
    <text evidence="2">The sequence shown here is derived from an EMBL/GenBank/DDBJ whole genome shotgun (WGS) entry which is preliminary data.</text>
</comment>
<dbReference type="Pfam" id="PF02368">
    <property type="entry name" value="Big_2"/>
    <property type="match status" value="1"/>
</dbReference>
<sequence>MKIKKAVRYLAVVLAFLVGVSAAPLLEGKNTTSYAASSRLDAPERVKAVSANRHAVKLSWKKVKHAKGYFVYRYDRNKKKYKKVKTLSAKKRSWINRGLKTDRVYRYKVRAYQKVKGKKRAGKISYVVTAKPQTKKSKKKNIKDVSIINLEGLYPGYQTRMPRDIKPWRNIVSKKLVWKSSNPKVVKVSKRGIVTAVKTGSAVITARAHNGVQAKGKVTVVNYSATIDGKTVSLGEPISSLNEKFHRIYTGTPADDPAARHISEFGYADGNIKVHYYGKSEKELAVIEGKGRVLGFSVAEPANFDYLGVKPGDKKGAEVEKKLATQWGVEYTDYSDEPNGEAFYEGFSTNYVGNLRVDVTGGYVKGVSLGENQFLAASAHTLITEENPFAFL</sequence>
<dbReference type="InterPro" id="IPR013783">
    <property type="entry name" value="Ig-like_fold"/>
</dbReference>
<dbReference type="EMBL" id="JACRYT010000015">
    <property type="protein sequence ID" value="MBC6680568.1"/>
    <property type="molecule type" value="Genomic_DNA"/>
</dbReference>
<organism evidence="2 3">
    <name type="scientific">Zhenpiania hominis</name>
    <dbReference type="NCBI Taxonomy" id="2763644"/>
    <lineage>
        <taxon>Bacteria</taxon>
        <taxon>Bacillati</taxon>
        <taxon>Bacillota</taxon>
        <taxon>Clostridia</taxon>
        <taxon>Peptostreptococcales</taxon>
        <taxon>Anaerovoracaceae</taxon>
        <taxon>Zhenpiania</taxon>
    </lineage>
</organism>
<protein>
    <submittedName>
        <fullName evidence="2">Ig-like domain-containing protein</fullName>
    </submittedName>
</protein>
<dbReference type="SUPFAM" id="SSF49265">
    <property type="entry name" value="Fibronectin type III"/>
    <property type="match status" value="1"/>
</dbReference>